<proteinExistence type="predicted"/>
<gene>
    <name evidence="1" type="ORF">DPEC_G00332670</name>
</gene>
<evidence type="ECO:0000313" key="2">
    <source>
        <dbReference type="Proteomes" id="UP001157502"/>
    </source>
</evidence>
<reference evidence="1" key="1">
    <citation type="submission" date="2021-05" db="EMBL/GenBank/DDBJ databases">
        <authorList>
            <person name="Pan Q."/>
            <person name="Jouanno E."/>
            <person name="Zahm M."/>
            <person name="Klopp C."/>
            <person name="Cabau C."/>
            <person name="Louis A."/>
            <person name="Berthelot C."/>
            <person name="Parey E."/>
            <person name="Roest Crollius H."/>
            <person name="Montfort J."/>
            <person name="Robinson-Rechavi M."/>
            <person name="Bouchez O."/>
            <person name="Lampietro C."/>
            <person name="Lopez Roques C."/>
            <person name="Donnadieu C."/>
            <person name="Postlethwait J."/>
            <person name="Bobe J."/>
            <person name="Dillon D."/>
            <person name="Chandos A."/>
            <person name="von Hippel F."/>
            <person name="Guiguen Y."/>
        </authorList>
    </citation>
    <scope>NUCLEOTIDE SEQUENCE</scope>
    <source>
        <strain evidence="1">YG-Jan2019</strain>
    </source>
</reference>
<accession>A0ACC2F660</accession>
<dbReference type="EMBL" id="CM055760">
    <property type="protein sequence ID" value="KAJ7986848.1"/>
    <property type="molecule type" value="Genomic_DNA"/>
</dbReference>
<organism evidence="1 2">
    <name type="scientific">Dallia pectoralis</name>
    <name type="common">Alaska blackfish</name>
    <dbReference type="NCBI Taxonomy" id="75939"/>
    <lineage>
        <taxon>Eukaryota</taxon>
        <taxon>Metazoa</taxon>
        <taxon>Chordata</taxon>
        <taxon>Craniata</taxon>
        <taxon>Vertebrata</taxon>
        <taxon>Euteleostomi</taxon>
        <taxon>Actinopterygii</taxon>
        <taxon>Neopterygii</taxon>
        <taxon>Teleostei</taxon>
        <taxon>Protacanthopterygii</taxon>
        <taxon>Esociformes</taxon>
        <taxon>Umbridae</taxon>
        <taxon>Dallia</taxon>
    </lineage>
</organism>
<comment type="caution">
    <text evidence="1">The sequence shown here is derived from an EMBL/GenBank/DDBJ whole genome shotgun (WGS) entry which is preliminary data.</text>
</comment>
<dbReference type="Proteomes" id="UP001157502">
    <property type="component" value="Chromosome 33"/>
</dbReference>
<keyword evidence="2" id="KW-1185">Reference proteome</keyword>
<sequence>MASAGDGWNWVKHLLARPAEVPEAICHTATQPATQPATHPVRQPVKQSASAGGGPRVPFTQRASGGGTKGRLGQSLALQSVHLTWPGVGGHPQTTGLPSSPANSPSQPHRPRGWKGSKREEMYGGETNDEGGWLAHQHKREKARTPALTPTRPLFLLFEPPRRLPVPKGQPASVPNLASHLLCPTHLND</sequence>
<protein>
    <submittedName>
        <fullName evidence="1">Uncharacterized protein</fullName>
    </submittedName>
</protein>
<evidence type="ECO:0000313" key="1">
    <source>
        <dbReference type="EMBL" id="KAJ7986848.1"/>
    </source>
</evidence>
<name>A0ACC2F660_DALPE</name>